<feature type="binding site" evidence="3">
    <location>
        <position position="131"/>
    </location>
    <ligand>
        <name>Mn(2+)</name>
        <dbReference type="ChEBI" id="CHEBI:29035"/>
        <label>1</label>
    </ligand>
</feature>
<dbReference type="NCBIfam" id="TIGR03404">
    <property type="entry name" value="bicupin_oxalic"/>
    <property type="match status" value="1"/>
</dbReference>
<dbReference type="InterPro" id="IPR006045">
    <property type="entry name" value="Cupin_1"/>
</dbReference>
<evidence type="ECO:0000256" key="3">
    <source>
        <dbReference type="PIRSR" id="PIRSR617774-2"/>
    </source>
</evidence>
<feature type="active site" description="Proton donor" evidence="2">
    <location>
        <position position="373"/>
    </location>
</feature>
<name>A0A3R9NWX7_9BACT</name>
<dbReference type="InterPro" id="IPR011051">
    <property type="entry name" value="RmlC_Cupin_sf"/>
</dbReference>
<dbReference type="SMART" id="SM00835">
    <property type="entry name" value="Cupin_1"/>
    <property type="match status" value="2"/>
</dbReference>
<dbReference type="PANTHER" id="PTHR35848">
    <property type="entry name" value="OXALATE-BINDING PROTEIN"/>
    <property type="match status" value="1"/>
</dbReference>
<feature type="region of interest" description="Disordered" evidence="4">
    <location>
        <begin position="37"/>
        <end position="77"/>
    </location>
</feature>
<dbReference type="InterPro" id="IPR006311">
    <property type="entry name" value="TAT_signal"/>
</dbReference>
<dbReference type="SUPFAM" id="SSF51182">
    <property type="entry name" value="RmlC-like cupins"/>
    <property type="match status" value="1"/>
</dbReference>
<dbReference type="OrthoDB" id="1973590at2"/>
<dbReference type="EMBL" id="RSDW01000001">
    <property type="protein sequence ID" value="RSL16595.1"/>
    <property type="molecule type" value="Genomic_DNA"/>
</dbReference>
<feature type="binding site" evidence="3">
    <location>
        <position position="359"/>
    </location>
    <ligand>
        <name>Mn(2+)</name>
        <dbReference type="ChEBI" id="CHEBI:29035"/>
        <label>2</label>
    </ligand>
</feature>
<dbReference type="InterPro" id="IPR017774">
    <property type="entry name" value="Bicupin_oxalate_deCO2ase/Oxase"/>
</dbReference>
<keyword evidence="1 3" id="KW-0479">Metal-binding</keyword>
<feature type="chain" id="PRO_5018790682" evidence="5">
    <location>
        <begin position="33"/>
        <end position="423"/>
    </location>
</feature>
<evidence type="ECO:0000256" key="5">
    <source>
        <dbReference type="SAM" id="SignalP"/>
    </source>
</evidence>
<feature type="binding site" evidence="3">
    <location>
        <position position="315"/>
    </location>
    <ligand>
        <name>Mn(2+)</name>
        <dbReference type="ChEBI" id="CHEBI:29035"/>
        <label>2</label>
    </ligand>
</feature>
<evidence type="ECO:0000313" key="7">
    <source>
        <dbReference type="EMBL" id="RSL16595.1"/>
    </source>
</evidence>
<feature type="domain" description="Cupin type-1" evidence="6">
    <location>
        <begin position="267"/>
        <end position="409"/>
    </location>
</feature>
<reference evidence="7 8" key="1">
    <citation type="submission" date="2018-12" db="EMBL/GenBank/DDBJ databases">
        <title>Sequencing of bacterial isolates from soil warming experiment in Harvard Forest, Massachusetts, USA.</title>
        <authorList>
            <person name="Deangelis K."/>
        </authorList>
    </citation>
    <scope>NUCLEOTIDE SEQUENCE [LARGE SCALE GENOMIC DNA]</scope>
    <source>
        <strain evidence="7 8">EB153</strain>
    </source>
</reference>
<dbReference type="AlphaFoldDB" id="A0A3R9NWX7"/>
<feature type="binding site" evidence="3">
    <location>
        <position position="313"/>
    </location>
    <ligand>
        <name>Mn(2+)</name>
        <dbReference type="ChEBI" id="CHEBI:29035"/>
        <label>2</label>
    </ligand>
</feature>
<evidence type="ECO:0000259" key="6">
    <source>
        <dbReference type="SMART" id="SM00835"/>
    </source>
</evidence>
<feature type="binding site" evidence="3">
    <location>
        <position position="137"/>
    </location>
    <ligand>
        <name>Mn(2+)</name>
        <dbReference type="ChEBI" id="CHEBI:29035"/>
        <label>1</label>
    </ligand>
</feature>
<evidence type="ECO:0000256" key="2">
    <source>
        <dbReference type="PIRSR" id="PIRSR617774-1"/>
    </source>
</evidence>
<comment type="cofactor">
    <cofactor evidence="3">
        <name>Mn(2+)</name>
        <dbReference type="ChEBI" id="CHEBI:29035"/>
    </cofactor>
    <text evidence="3">Binds 2 manganese ions per subunit.</text>
</comment>
<dbReference type="GO" id="GO:0046872">
    <property type="term" value="F:metal ion binding"/>
    <property type="evidence" value="ECO:0007669"/>
    <property type="project" value="UniProtKB-KW"/>
</dbReference>
<dbReference type="CDD" id="cd20305">
    <property type="entry name" value="cupin_OxDC_C"/>
    <property type="match status" value="1"/>
</dbReference>
<dbReference type="Proteomes" id="UP000269669">
    <property type="component" value="Unassembled WGS sequence"/>
</dbReference>
<gene>
    <name evidence="7" type="ORF">EDE15_2116</name>
</gene>
<feature type="binding site" evidence="3">
    <location>
        <position position="176"/>
    </location>
    <ligand>
        <name>Mn(2+)</name>
        <dbReference type="ChEBI" id="CHEBI:29035"/>
        <label>1</label>
    </ligand>
</feature>
<feature type="binding site" evidence="3">
    <location>
        <position position="320"/>
    </location>
    <ligand>
        <name>Mn(2+)</name>
        <dbReference type="ChEBI" id="CHEBI:29035"/>
        <label>2</label>
    </ligand>
</feature>
<evidence type="ECO:0000256" key="4">
    <source>
        <dbReference type="SAM" id="MobiDB-lite"/>
    </source>
</evidence>
<proteinExistence type="predicted"/>
<feature type="signal peptide" evidence="5">
    <location>
        <begin position="1"/>
        <end position="32"/>
    </location>
</feature>
<dbReference type="GO" id="GO:0033609">
    <property type="term" value="P:oxalate metabolic process"/>
    <property type="evidence" value="ECO:0007669"/>
    <property type="project" value="InterPro"/>
</dbReference>
<accession>A0A3R9NWX7</accession>
<feature type="binding site" evidence="3">
    <location>
        <position position="133"/>
    </location>
    <ligand>
        <name>Mn(2+)</name>
        <dbReference type="ChEBI" id="CHEBI:29035"/>
        <label>1</label>
    </ligand>
</feature>
<evidence type="ECO:0000313" key="8">
    <source>
        <dbReference type="Proteomes" id="UP000269669"/>
    </source>
</evidence>
<sequence length="423" mass="46566">MQSNSSQLKEFVSRRSFLGAAAAAISSGTIMATPFAAAQSKSEISKGEQNHSSSNPGPVNRPIAGQNPSSEAPPVTDRGDVGPFWYSFDLSHRRIQDGGWTRQVTEKDLPISRDLAGVNMRLTAGGYRELHWHTANEWAFMIHGNARVTVLNPDGTIFIDDVSEGDLWYFPAGFPHSIQGLGPDGCEFLLVFDEGGFSEYQTFLISDWLARTPPEVISKNFGLPEATLKSLPDDELYIFQGQLPGSLEDDRKAVGGKAVESKISYTFRMKAMKPTLETASGDVRIVDSTVFGASRAIASALVRIKPGGMRELHWHPNASEWQYWISGSGRMTVFASSGKARTMNFNSNDVGFVPAVAGHYIENIGTSDLVFLEMFRSSTYSDVSLNQWIRRVPPQMAREHLRLETSDIEKIPSKNNAVIPATR</sequence>
<evidence type="ECO:0000256" key="1">
    <source>
        <dbReference type="ARBA" id="ARBA00022723"/>
    </source>
</evidence>
<dbReference type="InterPro" id="IPR014710">
    <property type="entry name" value="RmlC-like_jellyroll"/>
</dbReference>
<keyword evidence="5" id="KW-0732">Signal</keyword>
<keyword evidence="3" id="KW-0464">Manganese</keyword>
<dbReference type="RefSeq" id="WP_125485180.1">
    <property type="nucleotide sequence ID" value="NZ_RSDW01000001.1"/>
</dbReference>
<dbReference type="PANTHER" id="PTHR35848:SF9">
    <property type="entry name" value="SLL1358 PROTEIN"/>
    <property type="match status" value="1"/>
</dbReference>
<keyword evidence="8" id="KW-1185">Reference proteome</keyword>
<protein>
    <submittedName>
        <fullName evidence="7">Oxalate decarboxylase</fullName>
    </submittedName>
</protein>
<dbReference type="Gene3D" id="2.60.120.10">
    <property type="entry name" value="Jelly Rolls"/>
    <property type="match status" value="2"/>
</dbReference>
<dbReference type="PROSITE" id="PS51318">
    <property type="entry name" value="TAT"/>
    <property type="match status" value="1"/>
</dbReference>
<dbReference type="InterPro" id="IPR051610">
    <property type="entry name" value="GPI/OXD"/>
</dbReference>
<comment type="caution">
    <text evidence="7">The sequence shown here is derived from an EMBL/GenBank/DDBJ whole genome shotgun (WGS) entry which is preliminary data.</text>
</comment>
<feature type="domain" description="Cupin type-1" evidence="6">
    <location>
        <begin position="88"/>
        <end position="229"/>
    </location>
</feature>
<dbReference type="Pfam" id="PF00190">
    <property type="entry name" value="Cupin_1"/>
    <property type="match status" value="2"/>
</dbReference>
<dbReference type="CDD" id="cd20304">
    <property type="entry name" value="cupin_OxDC_N"/>
    <property type="match status" value="1"/>
</dbReference>
<organism evidence="7 8">
    <name type="scientific">Edaphobacter aggregans</name>
    <dbReference type="NCBI Taxonomy" id="570835"/>
    <lineage>
        <taxon>Bacteria</taxon>
        <taxon>Pseudomonadati</taxon>
        <taxon>Acidobacteriota</taxon>
        <taxon>Terriglobia</taxon>
        <taxon>Terriglobales</taxon>
        <taxon>Acidobacteriaceae</taxon>
        <taxon>Edaphobacter</taxon>
    </lineage>
</organism>